<gene>
    <name evidence="5" type="ORF">HOC_03608</name>
</gene>
<evidence type="ECO:0000256" key="2">
    <source>
        <dbReference type="ARBA" id="ARBA00011915"/>
    </source>
</evidence>
<evidence type="ECO:0000313" key="6">
    <source>
        <dbReference type="Proteomes" id="UP000024942"/>
    </source>
</evidence>
<feature type="domain" description="Enoyl-CoA hydratase/isomerase" evidence="4">
    <location>
        <begin position="14"/>
        <end position="342"/>
    </location>
</feature>
<comment type="caution">
    <text evidence="5">The sequence shown here is derived from an EMBL/GenBank/DDBJ whole genome shotgun (WGS) entry which is preliminary data.</text>
</comment>
<keyword evidence="6" id="KW-1185">Reference proteome</keyword>
<dbReference type="InterPro" id="IPR032259">
    <property type="entry name" value="HIBYL-CoA-H"/>
</dbReference>
<sequence>MTEDVRIEVHKGLGRITLTRPSALHALNAPMCETILSALERWAEDPTVHLVMVEHEEGTRGFCAGGDIRMLAESGAGDASEARAFFNVEYRMNAALKTFPKPVLAIMDGVTMGGGVGLSVHGSHRVATERTLFAMPETGIGLFPDVGGGWFLPRLSGALGTWLALTGARLKGSDVAAARVATHFIPSELIGNLRKQIEGADFSVDAANLLNEILRTLTHAVTDATYGPHVDVMDRCFALDTVEAIVAALEADGGEWAREQLAVMKTKSPETMKVALRQLREGAAAETFEDNMRMEYRIGWRKVQSADFLEGVRAVIVDKDNAPKWSPARLEDVGVADVARYFEPLGADELEFD</sequence>
<dbReference type="EC" id="3.1.2.4" evidence="2"/>
<accession>A0A059GAW0</accession>
<evidence type="ECO:0000313" key="5">
    <source>
        <dbReference type="EMBL" id="KDA03931.1"/>
    </source>
</evidence>
<dbReference type="InterPro" id="IPR045004">
    <property type="entry name" value="ECH_dom"/>
</dbReference>
<dbReference type="InterPro" id="IPR029045">
    <property type="entry name" value="ClpP/crotonase-like_dom_sf"/>
</dbReference>
<dbReference type="FunFam" id="3.90.226.10:FF:000026">
    <property type="entry name" value="3-hydroxyisobutyryl-CoA hydrolase, mitochondrial"/>
    <property type="match status" value="1"/>
</dbReference>
<evidence type="ECO:0000256" key="1">
    <source>
        <dbReference type="ARBA" id="ARBA00001709"/>
    </source>
</evidence>
<dbReference type="EMBL" id="ARYL01000003">
    <property type="protein sequence ID" value="KDA03931.1"/>
    <property type="molecule type" value="Genomic_DNA"/>
</dbReference>
<dbReference type="PATRIC" id="fig|1280953.3.peg.730"/>
<keyword evidence="3" id="KW-0378">Hydrolase</keyword>
<dbReference type="CDD" id="cd06558">
    <property type="entry name" value="crotonase-like"/>
    <property type="match status" value="1"/>
</dbReference>
<evidence type="ECO:0000256" key="3">
    <source>
        <dbReference type="ARBA" id="ARBA00022801"/>
    </source>
</evidence>
<dbReference type="Pfam" id="PF16113">
    <property type="entry name" value="ECH_2"/>
    <property type="match status" value="1"/>
</dbReference>
<dbReference type="GO" id="GO:0016853">
    <property type="term" value="F:isomerase activity"/>
    <property type="evidence" value="ECO:0007669"/>
    <property type="project" value="UniProtKB-KW"/>
</dbReference>
<proteinExistence type="predicted"/>
<dbReference type="OrthoDB" id="9790967at2"/>
<dbReference type="AlphaFoldDB" id="A0A059GAW0"/>
<name>A0A059GAW0_9PROT</name>
<protein>
    <recommendedName>
        <fullName evidence="2">3-hydroxyisobutyryl-CoA hydrolase</fullName>
        <ecNumber evidence="2">3.1.2.4</ecNumber>
    </recommendedName>
</protein>
<dbReference type="Gene3D" id="3.90.226.10">
    <property type="entry name" value="2-enoyl-CoA Hydratase, Chain A, domain 1"/>
    <property type="match status" value="1"/>
</dbReference>
<dbReference type="Proteomes" id="UP000024942">
    <property type="component" value="Unassembled WGS sequence"/>
</dbReference>
<dbReference type="NCBIfam" id="NF004127">
    <property type="entry name" value="PRK05617.1"/>
    <property type="match status" value="1"/>
</dbReference>
<keyword evidence="5" id="KW-0413">Isomerase</keyword>
<dbReference type="STRING" id="1280953.HOC_03608"/>
<comment type="catalytic activity">
    <reaction evidence="1">
        <text>3-hydroxy-2-methylpropanoyl-CoA + H2O = 3-hydroxy-2-methylpropanoate + CoA + H(+)</text>
        <dbReference type="Rhea" id="RHEA:20888"/>
        <dbReference type="ChEBI" id="CHEBI:11805"/>
        <dbReference type="ChEBI" id="CHEBI:15377"/>
        <dbReference type="ChEBI" id="CHEBI:15378"/>
        <dbReference type="ChEBI" id="CHEBI:57287"/>
        <dbReference type="ChEBI" id="CHEBI:57340"/>
        <dbReference type="EC" id="3.1.2.4"/>
    </reaction>
</comment>
<dbReference type="SUPFAM" id="SSF52096">
    <property type="entry name" value="ClpP/crotonase"/>
    <property type="match status" value="1"/>
</dbReference>
<organism evidence="5 6">
    <name type="scientific">Hyphomonas oceanitis SCH89</name>
    <dbReference type="NCBI Taxonomy" id="1280953"/>
    <lineage>
        <taxon>Bacteria</taxon>
        <taxon>Pseudomonadati</taxon>
        <taxon>Pseudomonadota</taxon>
        <taxon>Alphaproteobacteria</taxon>
        <taxon>Hyphomonadales</taxon>
        <taxon>Hyphomonadaceae</taxon>
        <taxon>Hyphomonas</taxon>
    </lineage>
</organism>
<dbReference type="RefSeq" id="WP_035535905.1">
    <property type="nucleotide sequence ID" value="NZ_ARYL01000003.1"/>
</dbReference>
<dbReference type="PANTHER" id="PTHR43176:SF3">
    <property type="entry name" value="3-HYDROXYISOBUTYRYL-COA HYDROLASE, MITOCHONDRIAL"/>
    <property type="match status" value="1"/>
</dbReference>
<dbReference type="GO" id="GO:0003860">
    <property type="term" value="F:3-hydroxyisobutyryl-CoA hydrolase activity"/>
    <property type="evidence" value="ECO:0007669"/>
    <property type="project" value="UniProtKB-EC"/>
</dbReference>
<reference evidence="5 6" key="1">
    <citation type="journal article" date="2014" name="Antonie Van Leeuwenhoek">
        <title>Hyphomonas beringensis sp. nov. and Hyphomonas chukchiensis sp. nov., isolated from surface seawater of the Bering Sea and Chukchi Sea.</title>
        <authorList>
            <person name="Li C."/>
            <person name="Lai Q."/>
            <person name="Li G."/>
            <person name="Dong C."/>
            <person name="Wang J."/>
            <person name="Liao Y."/>
            <person name="Shao Z."/>
        </authorList>
    </citation>
    <scope>NUCLEOTIDE SEQUENCE [LARGE SCALE GENOMIC DNA]</scope>
    <source>
        <strain evidence="5 6">SCH89</strain>
    </source>
</reference>
<dbReference type="eggNOG" id="COG1024">
    <property type="taxonomic scope" value="Bacteria"/>
</dbReference>
<dbReference type="GO" id="GO:0006574">
    <property type="term" value="P:L-valine catabolic process"/>
    <property type="evidence" value="ECO:0007669"/>
    <property type="project" value="TreeGrafter"/>
</dbReference>
<evidence type="ECO:0000259" key="4">
    <source>
        <dbReference type="Pfam" id="PF16113"/>
    </source>
</evidence>
<dbReference type="PANTHER" id="PTHR43176">
    <property type="entry name" value="3-HYDROXYISOBUTYRYL-COA HYDROLASE-RELATED"/>
    <property type="match status" value="1"/>
</dbReference>